<dbReference type="AlphaFoldDB" id="W1NW07"/>
<dbReference type="EMBL" id="KI394994">
    <property type="protein sequence ID" value="ERM99792.1"/>
    <property type="molecule type" value="Genomic_DNA"/>
</dbReference>
<proteinExistence type="predicted"/>
<name>W1NW07_AMBTC</name>
<dbReference type="Gramene" id="ERM99792">
    <property type="protein sequence ID" value="ERM99792"/>
    <property type="gene ID" value="AMTR_s00099p00154280"/>
</dbReference>
<keyword evidence="2" id="KW-1185">Reference proteome</keyword>
<evidence type="ECO:0000313" key="1">
    <source>
        <dbReference type="EMBL" id="ERM99792.1"/>
    </source>
</evidence>
<organism evidence="1 2">
    <name type="scientific">Amborella trichopoda</name>
    <dbReference type="NCBI Taxonomy" id="13333"/>
    <lineage>
        <taxon>Eukaryota</taxon>
        <taxon>Viridiplantae</taxon>
        <taxon>Streptophyta</taxon>
        <taxon>Embryophyta</taxon>
        <taxon>Tracheophyta</taxon>
        <taxon>Spermatophyta</taxon>
        <taxon>Magnoliopsida</taxon>
        <taxon>Amborellales</taxon>
        <taxon>Amborellaceae</taxon>
        <taxon>Amborella</taxon>
    </lineage>
</organism>
<reference evidence="2" key="1">
    <citation type="journal article" date="2013" name="Science">
        <title>The Amborella genome and the evolution of flowering plants.</title>
        <authorList>
            <consortium name="Amborella Genome Project"/>
        </authorList>
    </citation>
    <scope>NUCLEOTIDE SEQUENCE [LARGE SCALE GENOMIC DNA]</scope>
</reference>
<gene>
    <name evidence="1" type="ORF">AMTR_s00099p00154280</name>
</gene>
<sequence length="105" mass="11738">MAKGHSWGVEIRENVQLVVVNENACCCTKSRKRLRKGIHTVGELWIHTKGPICGVCMVVQQLWISTKGPIYGVWMMVPVGAVEDSAKMLLDDCFLEQGEILPQQN</sequence>
<evidence type="ECO:0000313" key="2">
    <source>
        <dbReference type="Proteomes" id="UP000017836"/>
    </source>
</evidence>
<accession>W1NW07</accession>
<dbReference type="Proteomes" id="UP000017836">
    <property type="component" value="Unassembled WGS sequence"/>
</dbReference>
<dbReference type="HOGENOM" id="CLU_2240252_0_0_1"/>
<protein>
    <submittedName>
        <fullName evidence="1">Uncharacterized protein</fullName>
    </submittedName>
</protein>